<feature type="signal peptide" evidence="15">
    <location>
        <begin position="1"/>
        <end position="19"/>
    </location>
</feature>
<keyword evidence="21" id="KW-1185">Reference proteome</keyword>
<dbReference type="Pfam" id="PF00512">
    <property type="entry name" value="HisKA"/>
    <property type="match status" value="1"/>
</dbReference>
<feature type="domain" description="Histidine kinase" evidence="16">
    <location>
        <begin position="575"/>
        <end position="796"/>
    </location>
</feature>
<dbReference type="SUPFAM" id="SSF52172">
    <property type="entry name" value="CheY-like"/>
    <property type="match status" value="2"/>
</dbReference>
<dbReference type="InterPro" id="IPR011006">
    <property type="entry name" value="CheY-like_superfamily"/>
</dbReference>
<dbReference type="Pfam" id="PF02518">
    <property type="entry name" value="HATPase_c"/>
    <property type="match status" value="1"/>
</dbReference>
<dbReference type="InterPro" id="IPR001610">
    <property type="entry name" value="PAC"/>
</dbReference>
<evidence type="ECO:0000256" key="6">
    <source>
        <dbReference type="ARBA" id="ARBA00022741"/>
    </source>
</evidence>
<dbReference type="Proteomes" id="UP000315082">
    <property type="component" value="Chromosome"/>
</dbReference>
<keyword evidence="15" id="KW-0732">Signal</keyword>
<dbReference type="AlphaFoldDB" id="A0A518K0E4"/>
<keyword evidence="6" id="KW-0547">Nucleotide-binding</keyword>
<evidence type="ECO:0000256" key="4">
    <source>
        <dbReference type="ARBA" id="ARBA00022553"/>
    </source>
</evidence>
<dbReference type="PROSITE" id="PS50113">
    <property type="entry name" value="PAC"/>
    <property type="match status" value="2"/>
</dbReference>
<comment type="subcellular location">
    <subcellularLocation>
        <location evidence="2">Membrane</location>
    </subcellularLocation>
</comment>
<dbReference type="SUPFAM" id="SSF55785">
    <property type="entry name" value="PYP-like sensor domain (PAS domain)"/>
    <property type="match status" value="3"/>
</dbReference>
<dbReference type="NCBIfam" id="TIGR00229">
    <property type="entry name" value="sensory_box"/>
    <property type="match status" value="3"/>
</dbReference>
<dbReference type="CDD" id="cd17546">
    <property type="entry name" value="REC_hyHK_CKI1_RcsC-like"/>
    <property type="match status" value="1"/>
</dbReference>
<keyword evidence="14" id="KW-1133">Transmembrane helix</keyword>
<protein>
    <recommendedName>
        <fullName evidence="3">histidine kinase</fullName>
        <ecNumber evidence="3">2.7.13.3</ecNumber>
    </recommendedName>
</protein>
<dbReference type="Gene3D" id="3.30.565.10">
    <property type="entry name" value="Histidine kinase-like ATPase, C-terminal domain"/>
    <property type="match status" value="1"/>
</dbReference>
<feature type="chain" id="PRO_5021887680" description="histidine kinase" evidence="15">
    <location>
        <begin position="20"/>
        <end position="1142"/>
    </location>
</feature>
<evidence type="ECO:0000256" key="5">
    <source>
        <dbReference type="ARBA" id="ARBA00022679"/>
    </source>
</evidence>
<feature type="domain" description="PAC" evidence="19">
    <location>
        <begin position="505"/>
        <end position="557"/>
    </location>
</feature>
<keyword evidence="10 14" id="KW-0472">Membrane</keyword>
<dbReference type="SMART" id="SM00448">
    <property type="entry name" value="REC"/>
    <property type="match status" value="1"/>
</dbReference>
<comment type="catalytic activity">
    <reaction evidence="1">
        <text>ATP + protein L-histidine = ADP + protein N-phospho-L-histidine.</text>
        <dbReference type="EC" id="2.7.13.3"/>
    </reaction>
</comment>
<dbReference type="PANTHER" id="PTHR45339:SF1">
    <property type="entry name" value="HYBRID SIGNAL TRANSDUCTION HISTIDINE KINASE J"/>
    <property type="match status" value="1"/>
</dbReference>
<evidence type="ECO:0000256" key="1">
    <source>
        <dbReference type="ARBA" id="ARBA00000085"/>
    </source>
</evidence>
<evidence type="ECO:0000259" key="18">
    <source>
        <dbReference type="PROSITE" id="PS50112"/>
    </source>
</evidence>
<reference evidence="20 21" key="1">
    <citation type="submission" date="2019-02" db="EMBL/GenBank/DDBJ databases">
        <title>Deep-cultivation of Planctomycetes and their phenomic and genomic characterization uncovers novel biology.</title>
        <authorList>
            <person name="Wiegand S."/>
            <person name="Jogler M."/>
            <person name="Boedeker C."/>
            <person name="Pinto D."/>
            <person name="Vollmers J."/>
            <person name="Rivas-Marin E."/>
            <person name="Kohn T."/>
            <person name="Peeters S.H."/>
            <person name="Heuer A."/>
            <person name="Rast P."/>
            <person name="Oberbeckmann S."/>
            <person name="Bunk B."/>
            <person name="Jeske O."/>
            <person name="Meyerdierks A."/>
            <person name="Storesund J.E."/>
            <person name="Kallscheuer N."/>
            <person name="Luecker S."/>
            <person name="Lage O.M."/>
            <person name="Pohl T."/>
            <person name="Merkel B.J."/>
            <person name="Hornburger P."/>
            <person name="Mueller R.-W."/>
            <person name="Bruemmer F."/>
            <person name="Labrenz M."/>
            <person name="Spormann A.M."/>
            <person name="Op den Camp H."/>
            <person name="Overmann J."/>
            <person name="Amann R."/>
            <person name="Jetten M.S.M."/>
            <person name="Mascher T."/>
            <person name="Medema M.H."/>
            <person name="Devos D.P."/>
            <person name="Kaster A.-K."/>
            <person name="Ovreas L."/>
            <person name="Rohde M."/>
            <person name="Galperin M.Y."/>
            <person name="Jogler C."/>
        </authorList>
    </citation>
    <scope>NUCLEOTIDE SEQUENCE [LARGE SCALE GENOMIC DNA]</scope>
    <source>
        <strain evidence="20 21">Poly24</strain>
    </source>
</reference>
<dbReference type="FunFam" id="1.10.287.130:FF:000038">
    <property type="entry name" value="Sensory transduction histidine kinase"/>
    <property type="match status" value="1"/>
</dbReference>
<dbReference type="InterPro" id="IPR003661">
    <property type="entry name" value="HisK_dim/P_dom"/>
</dbReference>
<feature type="domain" description="PAS" evidence="18">
    <location>
        <begin position="446"/>
        <end position="492"/>
    </location>
</feature>
<keyword evidence="9" id="KW-0902">Two-component regulatory system</keyword>
<evidence type="ECO:0000256" key="3">
    <source>
        <dbReference type="ARBA" id="ARBA00012438"/>
    </source>
</evidence>
<dbReference type="Pfam" id="PF13426">
    <property type="entry name" value="PAS_9"/>
    <property type="match status" value="1"/>
</dbReference>
<dbReference type="CDD" id="cd16922">
    <property type="entry name" value="HATPase_EvgS-ArcB-TorS-like"/>
    <property type="match status" value="1"/>
</dbReference>
<dbReference type="InterPro" id="IPR000014">
    <property type="entry name" value="PAS"/>
</dbReference>
<dbReference type="PROSITE" id="PS50109">
    <property type="entry name" value="HIS_KIN"/>
    <property type="match status" value="1"/>
</dbReference>
<dbReference type="PROSITE" id="PS50112">
    <property type="entry name" value="PAS"/>
    <property type="match status" value="2"/>
</dbReference>
<dbReference type="FunFam" id="3.30.565.10:FF:000010">
    <property type="entry name" value="Sensor histidine kinase RcsC"/>
    <property type="match status" value="1"/>
</dbReference>
<dbReference type="InterPro" id="IPR001789">
    <property type="entry name" value="Sig_transdc_resp-reg_receiver"/>
</dbReference>
<sequence length="1142" mass="125144" precursor="true">MNKPIMGIFCLVAAAFGNAAPVVASSSATANARHAHLENSEAWIPIAEGVRIAGLSSSSSVAAHLRDVAARWSHALGTMPDASVSNISNISNIAIFLACLAIPGILLICGGGRFGGPISAALGLLSCWMFCSGLNHLIVGDALPWSVERLAMPLSVLTAIVSWILVLVLVRLLPTLRRLPRKTSAAKSLKRRITQLEFAIEAGSLGVWEWNITEDTLAWDARTRELFDADPDADGLCYQTFLDCLHVSEREQVAVRVAECITTGSHYDTMHTVVHRDGSIHYVQVLGKYVADSGEPEKFTGICIDCTETQRQRDTLQASESNFRSTFEQIALGIAHVALDGRWLRVNQGMCEILGYSSEEMLRGYFQDQTHPDDLSSCLNLVGQTIAGQRDSFSVEKRYVRKDGTPIWVNATVSVVRDPSGTPSHLITVVEDIQRRKDAEKALSESSERTRAILNSAFDGILTIDQCGTIGMVNSAVERIFGFHERELVGTNVSKLMSWPLQSGHNCEQEIVGTRRDGSRFPLEFNTTEVAAAGSRLLTVSVRDITERKQTEQALKAAKKAAEDASVAKSEFLASMSHELRTPLNGVIGMTELLAESPLDVRQRRFVNACQSSGNALLTLISDILDLSKIEAGCLELDEHPFDLLQLMDEVMSCLPVKSQESDVQLLYILDSPTTLQLNGDSHRLRQVLLNLLGNALKFTEQGQVTLRAEPQQLTDDRATIRFSIQDTGIGIPQDRLDRLFKSFSQVDSSISRKYGGSGLGLSISKAIVDALGGQIGVESTEGVGSRFWFTVSFKVAEADADSTHDWSLGRLSNLRVLLLEQQSATQEMLVQFLRNWEIQVDAVETADLAIPRLERALGIGRPYDLVIADEAACVDGDSGWMRHVESHRSDQDKPVPLFVIGAADRGAAIHADGYRQYLPRPVGQSHLFDALNDQFCRGANKREVAVAVDDVQQQSGDDGMTTRILLAEDNATNQLFAREILSRNGWKCDIVENGEDVLAALEKKPYSVILMDCQMPIMDGFTATQEIRKREIDGRLSHSPLIVALTANAIQGDRERCLHAGMDDYVSKPFNPAHLASVTQSMLDLADKRAKRKSTDCQTDVSPFRETSPRECFSNERGDGLPAGIDFAPPADYVGPQGSLR</sequence>
<proteinExistence type="predicted"/>
<dbReference type="Pfam" id="PF08447">
    <property type="entry name" value="PAS_3"/>
    <property type="match status" value="2"/>
</dbReference>
<dbReference type="Pfam" id="PF00072">
    <property type="entry name" value="Response_reg"/>
    <property type="match status" value="1"/>
</dbReference>
<feature type="domain" description="PAC" evidence="19">
    <location>
        <begin position="393"/>
        <end position="445"/>
    </location>
</feature>
<feature type="region of interest" description="Disordered" evidence="13">
    <location>
        <begin position="1095"/>
        <end position="1142"/>
    </location>
</feature>
<evidence type="ECO:0000256" key="7">
    <source>
        <dbReference type="ARBA" id="ARBA00022777"/>
    </source>
</evidence>
<evidence type="ECO:0000256" key="15">
    <source>
        <dbReference type="SAM" id="SignalP"/>
    </source>
</evidence>
<keyword evidence="7 20" id="KW-0418">Kinase</keyword>
<dbReference type="SMART" id="SM00091">
    <property type="entry name" value="PAS"/>
    <property type="match status" value="3"/>
</dbReference>
<dbReference type="InterPro" id="IPR004358">
    <property type="entry name" value="Sig_transdc_His_kin-like_C"/>
</dbReference>
<dbReference type="EMBL" id="CP036348">
    <property type="protein sequence ID" value="QDV71247.1"/>
    <property type="molecule type" value="Genomic_DNA"/>
</dbReference>
<feature type="modified residue" description="4-aspartylphosphate" evidence="12">
    <location>
        <position position="1013"/>
    </location>
</feature>
<keyword evidence="14" id="KW-0812">Transmembrane</keyword>
<evidence type="ECO:0000256" key="2">
    <source>
        <dbReference type="ARBA" id="ARBA00004370"/>
    </source>
</evidence>
<dbReference type="OrthoDB" id="9815750at2"/>
<dbReference type="InterPro" id="IPR000700">
    <property type="entry name" value="PAS-assoc_C"/>
</dbReference>
<evidence type="ECO:0000259" key="19">
    <source>
        <dbReference type="PROSITE" id="PS50113"/>
    </source>
</evidence>
<evidence type="ECO:0000259" key="16">
    <source>
        <dbReference type="PROSITE" id="PS50109"/>
    </source>
</evidence>
<dbReference type="PROSITE" id="PS50110">
    <property type="entry name" value="RESPONSE_REGULATORY"/>
    <property type="match status" value="2"/>
</dbReference>
<feature type="domain" description="PAS" evidence="18">
    <location>
        <begin position="319"/>
        <end position="389"/>
    </location>
</feature>
<organism evidence="20 21">
    <name type="scientific">Rosistilla carotiformis</name>
    <dbReference type="NCBI Taxonomy" id="2528017"/>
    <lineage>
        <taxon>Bacteria</taxon>
        <taxon>Pseudomonadati</taxon>
        <taxon>Planctomycetota</taxon>
        <taxon>Planctomycetia</taxon>
        <taxon>Pirellulales</taxon>
        <taxon>Pirellulaceae</taxon>
        <taxon>Rosistilla</taxon>
    </lineage>
</organism>
<accession>A0A518K0E4</accession>
<evidence type="ECO:0000313" key="21">
    <source>
        <dbReference type="Proteomes" id="UP000315082"/>
    </source>
</evidence>
<feature type="domain" description="Response regulatory" evidence="17">
    <location>
        <begin position="816"/>
        <end position="936"/>
    </location>
</feature>
<dbReference type="InterPro" id="IPR003594">
    <property type="entry name" value="HATPase_dom"/>
</dbReference>
<keyword evidence="8" id="KW-0067">ATP-binding</keyword>
<evidence type="ECO:0000256" key="11">
    <source>
        <dbReference type="ARBA" id="ARBA00023306"/>
    </source>
</evidence>
<dbReference type="SMART" id="SM00388">
    <property type="entry name" value="HisKA"/>
    <property type="match status" value="1"/>
</dbReference>
<keyword evidence="4 12" id="KW-0597">Phosphoprotein</keyword>
<name>A0A518K0E4_9BACT</name>
<dbReference type="KEGG" id="rcf:Poly24_49820"/>
<dbReference type="SMART" id="SM00086">
    <property type="entry name" value="PAC"/>
    <property type="match status" value="3"/>
</dbReference>
<evidence type="ECO:0000259" key="17">
    <source>
        <dbReference type="PROSITE" id="PS50110"/>
    </source>
</evidence>
<evidence type="ECO:0000256" key="10">
    <source>
        <dbReference type="ARBA" id="ARBA00023136"/>
    </source>
</evidence>
<dbReference type="GO" id="GO:0000155">
    <property type="term" value="F:phosphorelay sensor kinase activity"/>
    <property type="evidence" value="ECO:0007669"/>
    <property type="project" value="InterPro"/>
</dbReference>
<evidence type="ECO:0000256" key="14">
    <source>
        <dbReference type="SAM" id="Phobius"/>
    </source>
</evidence>
<feature type="compositionally biased region" description="Basic and acidic residues" evidence="13">
    <location>
        <begin position="1108"/>
        <end position="1120"/>
    </location>
</feature>
<dbReference type="Gene3D" id="3.30.450.20">
    <property type="entry name" value="PAS domain"/>
    <property type="match status" value="3"/>
</dbReference>
<gene>
    <name evidence="20" type="primary">barA_8</name>
    <name evidence="20" type="ORF">Poly24_49820</name>
</gene>
<dbReference type="InterPro" id="IPR036890">
    <property type="entry name" value="HATPase_C_sf"/>
</dbReference>
<evidence type="ECO:0000313" key="20">
    <source>
        <dbReference type="EMBL" id="QDV71247.1"/>
    </source>
</evidence>
<dbReference type="EC" id="2.7.13.3" evidence="3"/>
<dbReference type="GO" id="GO:0005524">
    <property type="term" value="F:ATP binding"/>
    <property type="evidence" value="ECO:0007669"/>
    <property type="project" value="UniProtKB-KW"/>
</dbReference>
<dbReference type="GO" id="GO:0071474">
    <property type="term" value="P:cellular hyperosmotic response"/>
    <property type="evidence" value="ECO:0007669"/>
    <property type="project" value="TreeGrafter"/>
</dbReference>
<evidence type="ECO:0000256" key="13">
    <source>
        <dbReference type="SAM" id="MobiDB-lite"/>
    </source>
</evidence>
<dbReference type="CDD" id="cd00130">
    <property type="entry name" value="PAS"/>
    <property type="match status" value="2"/>
</dbReference>
<feature type="transmembrane region" description="Helical" evidence="14">
    <location>
        <begin position="150"/>
        <end position="173"/>
    </location>
</feature>
<dbReference type="SUPFAM" id="SSF55874">
    <property type="entry name" value="ATPase domain of HSP90 chaperone/DNA topoisomerase II/histidine kinase"/>
    <property type="match status" value="1"/>
</dbReference>
<dbReference type="InterPro" id="IPR035965">
    <property type="entry name" value="PAS-like_dom_sf"/>
</dbReference>
<dbReference type="InterPro" id="IPR036097">
    <property type="entry name" value="HisK_dim/P_sf"/>
</dbReference>
<dbReference type="Gene3D" id="3.40.50.2300">
    <property type="match status" value="2"/>
</dbReference>
<dbReference type="SMART" id="SM00387">
    <property type="entry name" value="HATPase_c"/>
    <property type="match status" value="1"/>
</dbReference>
<dbReference type="InterPro" id="IPR005467">
    <property type="entry name" value="His_kinase_dom"/>
</dbReference>
<dbReference type="GO" id="GO:0016020">
    <property type="term" value="C:membrane"/>
    <property type="evidence" value="ECO:0007669"/>
    <property type="project" value="UniProtKB-SubCell"/>
</dbReference>
<dbReference type="PRINTS" id="PR00344">
    <property type="entry name" value="BCTRLSENSOR"/>
</dbReference>
<dbReference type="Gene3D" id="1.10.287.130">
    <property type="match status" value="1"/>
</dbReference>
<evidence type="ECO:0000256" key="8">
    <source>
        <dbReference type="ARBA" id="ARBA00022840"/>
    </source>
</evidence>
<feature type="domain" description="Response regulatory" evidence="17">
    <location>
        <begin position="964"/>
        <end position="1084"/>
    </location>
</feature>
<keyword evidence="5 20" id="KW-0808">Transferase</keyword>
<evidence type="ECO:0000256" key="9">
    <source>
        <dbReference type="ARBA" id="ARBA00023012"/>
    </source>
</evidence>
<evidence type="ECO:0000256" key="12">
    <source>
        <dbReference type="PROSITE-ProRule" id="PRU00169"/>
    </source>
</evidence>
<keyword evidence="11" id="KW-0131">Cell cycle</keyword>
<dbReference type="InterPro" id="IPR013655">
    <property type="entry name" value="PAS_fold_3"/>
</dbReference>
<feature type="transmembrane region" description="Helical" evidence="14">
    <location>
        <begin position="90"/>
        <end position="108"/>
    </location>
</feature>
<dbReference type="PANTHER" id="PTHR45339">
    <property type="entry name" value="HYBRID SIGNAL TRANSDUCTION HISTIDINE KINASE J"/>
    <property type="match status" value="1"/>
</dbReference>
<feature type="modified residue" description="4-aspartylphosphate" evidence="12">
    <location>
        <position position="870"/>
    </location>
</feature>
<feature type="transmembrane region" description="Helical" evidence="14">
    <location>
        <begin position="120"/>
        <end position="138"/>
    </location>
</feature>
<dbReference type="SUPFAM" id="SSF47384">
    <property type="entry name" value="Homodimeric domain of signal transducing histidine kinase"/>
    <property type="match status" value="1"/>
</dbReference>
<dbReference type="CDD" id="cd00082">
    <property type="entry name" value="HisKA"/>
    <property type="match status" value="1"/>
</dbReference>